<evidence type="ECO:0000313" key="1">
    <source>
        <dbReference type="EMBL" id="CAD6491964.1"/>
    </source>
</evidence>
<comment type="caution">
    <text evidence="1">The sequence shown here is derived from an EMBL/GenBank/DDBJ whole genome shotgun (WGS) entry which is preliminary data.</text>
</comment>
<evidence type="ECO:0000313" key="2">
    <source>
        <dbReference type="Proteomes" id="UP000603056"/>
    </source>
</evidence>
<dbReference type="PANTHER" id="PTHR42200:SF2">
    <property type="entry name" value="ARCHAEAL FLAGELLA-RELATED PROTEIN F"/>
    <property type="match status" value="1"/>
</dbReference>
<dbReference type="EMBL" id="CAJHIP010000006">
    <property type="protein sequence ID" value="CAD6491964.1"/>
    <property type="molecule type" value="Genomic_DNA"/>
</dbReference>
<keyword evidence="1" id="KW-0969">Cilium</keyword>
<dbReference type="Proteomes" id="UP000603056">
    <property type="component" value="Unassembled WGS sequence"/>
</dbReference>
<keyword evidence="1" id="KW-0282">Flagellum</keyword>
<reference evidence="1" key="1">
    <citation type="submission" date="2020-10" db="EMBL/GenBank/DDBJ databases">
        <authorList>
            <person name="Hahn C.J."/>
            <person name="Laso-Perez R."/>
            <person name="Vulcano F."/>
            <person name="Vaziourakis K.-M."/>
            <person name="Stokke R."/>
            <person name="Steen I.H."/>
            <person name="Teske A."/>
            <person name="Boetius A."/>
            <person name="Liebeke M."/>
            <person name="Amann R."/>
            <person name="Knittel K."/>
        </authorList>
    </citation>
    <scope>NUCLEOTIDE SEQUENCE</scope>
    <source>
        <strain evidence="1">Gfbio:e3339647-f889-4370-9287-4fb5cb688e4c:AG394J04_GoMArc1</strain>
    </source>
</reference>
<organism evidence="1 2">
    <name type="scientific">Candidatus Argoarchaeum ethanivorans</name>
    <dbReference type="NCBI Taxonomy" id="2608793"/>
    <lineage>
        <taxon>Archaea</taxon>
        <taxon>Methanobacteriati</taxon>
        <taxon>Methanobacteriota</taxon>
        <taxon>Stenosarchaea group</taxon>
        <taxon>Methanomicrobia</taxon>
        <taxon>Methanosarcinales</taxon>
        <taxon>Methanosarcinales incertae sedis</taxon>
        <taxon>GOM Arc I cluster</taxon>
        <taxon>Candidatus Argoarchaeum</taxon>
    </lineage>
</organism>
<accession>A0A811T480</accession>
<sequence length="137" mass="14839">MAGSSTSELIFFIASLIVATGLAAAVGTTTLSISKSMHDNGMILSEQYKSSITVINDPVNTFNNIYVKNTGRTTLYPDLVNVFIDGTFTYVNNSTIEEGTHWTRGDVLNITAPLPNGTHTVRVVVESGVSDTFIYRK</sequence>
<dbReference type="GO" id="GO:0097588">
    <property type="term" value="P:archaeal or bacterial-type flagellum-dependent cell motility"/>
    <property type="evidence" value="ECO:0007669"/>
    <property type="project" value="InterPro"/>
</dbReference>
<dbReference type="PANTHER" id="PTHR42200">
    <property type="entry name" value="ARCHAEAL FLAGELLA-RELATED PROTEIN F-RELATED"/>
    <property type="match status" value="1"/>
</dbReference>
<dbReference type="GO" id="GO:0005198">
    <property type="term" value="F:structural molecule activity"/>
    <property type="evidence" value="ECO:0007669"/>
    <property type="project" value="InterPro"/>
</dbReference>
<dbReference type="Pfam" id="PF01917">
    <property type="entry name" value="Flagellin_arch-type"/>
    <property type="match status" value="1"/>
</dbReference>
<keyword evidence="1" id="KW-0966">Cell projection</keyword>
<gene>
    <name evidence="1" type="ORF">FFODKBPE_00244</name>
</gene>
<dbReference type="AlphaFoldDB" id="A0A811T480"/>
<dbReference type="InterPro" id="IPR002774">
    <property type="entry name" value="Flagellin_arc-type"/>
</dbReference>
<protein>
    <submittedName>
        <fullName evidence="1">Archaebacterial flagellin</fullName>
    </submittedName>
</protein>
<proteinExistence type="predicted"/>
<name>A0A811T480_9EURY</name>